<organism evidence="1 2">
    <name type="scientific">Ameiurus melas</name>
    <name type="common">Black bullhead</name>
    <name type="synonym">Silurus melas</name>
    <dbReference type="NCBI Taxonomy" id="219545"/>
    <lineage>
        <taxon>Eukaryota</taxon>
        <taxon>Metazoa</taxon>
        <taxon>Chordata</taxon>
        <taxon>Craniata</taxon>
        <taxon>Vertebrata</taxon>
        <taxon>Euteleostomi</taxon>
        <taxon>Actinopterygii</taxon>
        <taxon>Neopterygii</taxon>
        <taxon>Teleostei</taxon>
        <taxon>Ostariophysi</taxon>
        <taxon>Siluriformes</taxon>
        <taxon>Ictaluridae</taxon>
        <taxon>Ameiurus</taxon>
    </lineage>
</organism>
<reference evidence="1 2" key="1">
    <citation type="submission" date="2020-02" db="EMBL/GenBank/DDBJ databases">
        <title>A chromosome-scale genome assembly of the black bullhead catfish (Ameiurus melas).</title>
        <authorList>
            <person name="Wen M."/>
            <person name="Zham M."/>
            <person name="Cabau C."/>
            <person name="Klopp C."/>
            <person name="Donnadieu C."/>
            <person name="Roques C."/>
            <person name="Bouchez O."/>
            <person name="Lampietro C."/>
            <person name="Jouanno E."/>
            <person name="Herpin A."/>
            <person name="Louis A."/>
            <person name="Berthelot C."/>
            <person name="Parey E."/>
            <person name="Roest-Crollius H."/>
            <person name="Braasch I."/>
            <person name="Postlethwait J."/>
            <person name="Robinson-Rechavi M."/>
            <person name="Echchiki A."/>
            <person name="Begum T."/>
            <person name="Montfort J."/>
            <person name="Schartl M."/>
            <person name="Bobe J."/>
            <person name="Guiguen Y."/>
        </authorList>
    </citation>
    <scope>NUCLEOTIDE SEQUENCE [LARGE SCALE GENOMIC DNA]</scope>
    <source>
        <strain evidence="1">M_S1</strain>
        <tissue evidence="1">Blood</tissue>
    </source>
</reference>
<evidence type="ECO:0000313" key="1">
    <source>
        <dbReference type="EMBL" id="KAF4073148.1"/>
    </source>
</evidence>
<gene>
    <name evidence="1" type="ORF">AMELA_G00255510</name>
</gene>
<feature type="non-terminal residue" evidence="1">
    <location>
        <position position="67"/>
    </location>
</feature>
<evidence type="ECO:0000313" key="2">
    <source>
        <dbReference type="Proteomes" id="UP000593565"/>
    </source>
</evidence>
<comment type="caution">
    <text evidence="1">The sequence shown here is derived from an EMBL/GenBank/DDBJ whole genome shotgun (WGS) entry which is preliminary data.</text>
</comment>
<dbReference type="EMBL" id="JAAGNN010000024">
    <property type="protein sequence ID" value="KAF4073148.1"/>
    <property type="molecule type" value="Genomic_DNA"/>
</dbReference>
<proteinExistence type="predicted"/>
<sequence length="67" mass="7250">MLTNFLLLNSDKTEILLLGPRVARSNLPDYTVTLDGLSVSSCTAVKDLGVIIDSSLSFDAHVDNITR</sequence>
<accession>A0A7J5ZV98</accession>
<dbReference type="AlphaFoldDB" id="A0A7J5ZV98"/>
<dbReference type="Proteomes" id="UP000593565">
    <property type="component" value="Unassembled WGS sequence"/>
</dbReference>
<keyword evidence="2" id="KW-1185">Reference proteome</keyword>
<protein>
    <submittedName>
        <fullName evidence="1">Uncharacterized protein</fullName>
    </submittedName>
</protein>
<name>A0A7J5ZV98_AMEME</name>